<evidence type="ECO:0000256" key="1">
    <source>
        <dbReference type="ARBA" id="ARBA00022645"/>
    </source>
</evidence>
<dbReference type="InterPro" id="IPR023346">
    <property type="entry name" value="Lysozyme-like_dom_sf"/>
</dbReference>
<comment type="catalytic activity">
    <reaction evidence="8">
        <text>[GlcNAc-(1-&gt;4)-Mur2Ac(oyl-L-Ala-gamma-D-Glu-L-Lys-D-Ala-D-Ala)](n)-di-trans,octa-cis-undecaprenyl diphosphate + beta-D-GlcNAc-(1-&gt;4)-Mur2Ac(oyl-L-Ala-gamma-D-Glu-L-Lys-D-Ala-D-Ala)-di-trans,octa-cis-undecaprenyl diphosphate = [GlcNAc-(1-&gt;4)-Mur2Ac(oyl-L-Ala-gamma-D-Glu-L-Lys-D-Ala-D-Ala)](n+1)-di-trans,octa-cis-undecaprenyl diphosphate + di-trans,octa-cis-undecaprenyl diphosphate + H(+)</text>
        <dbReference type="Rhea" id="RHEA:23708"/>
        <dbReference type="Rhea" id="RHEA-COMP:9602"/>
        <dbReference type="Rhea" id="RHEA-COMP:9603"/>
        <dbReference type="ChEBI" id="CHEBI:15378"/>
        <dbReference type="ChEBI" id="CHEBI:58405"/>
        <dbReference type="ChEBI" id="CHEBI:60033"/>
        <dbReference type="ChEBI" id="CHEBI:78435"/>
        <dbReference type="EC" id="2.4.99.28"/>
    </reaction>
</comment>
<gene>
    <name evidence="13" type="ORF">FHU36_002563</name>
</gene>
<dbReference type="PANTHER" id="PTHR32282">
    <property type="entry name" value="BINDING PROTEIN TRANSPEPTIDASE, PUTATIVE-RELATED"/>
    <property type="match status" value="1"/>
</dbReference>
<dbReference type="InterPro" id="IPR001264">
    <property type="entry name" value="Glyco_trans_51"/>
</dbReference>
<dbReference type="InterPro" id="IPR001460">
    <property type="entry name" value="PCN-bd_Tpept"/>
</dbReference>
<feature type="region of interest" description="Disordered" evidence="9">
    <location>
        <begin position="733"/>
        <end position="758"/>
    </location>
</feature>
<keyword evidence="10" id="KW-1133">Transmembrane helix</keyword>
<feature type="domain" description="Glycosyl transferase family 51" evidence="12">
    <location>
        <begin position="137"/>
        <end position="313"/>
    </location>
</feature>
<protein>
    <submittedName>
        <fullName evidence="13">Membrane peptidoglycan carboxypeptidase</fullName>
    </submittedName>
</protein>
<dbReference type="Gene3D" id="3.40.710.10">
    <property type="entry name" value="DD-peptidase/beta-lactamase superfamily"/>
    <property type="match status" value="1"/>
</dbReference>
<evidence type="ECO:0000256" key="3">
    <source>
        <dbReference type="ARBA" id="ARBA00022676"/>
    </source>
</evidence>
<dbReference type="InterPro" id="IPR050396">
    <property type="entry name" value="Glycosyltr_51/Transpeptidase"/>
</dbReference>
<dbReference type="GO" id="GO:0008658">
    <property type="term" value="F:penicillin binding"/>
    <property type="evidence" value="ECO:0007669"/>
    <property type="project" value="InterPro"/>
</dbReference>
<evidence type="ECO:0000256" key="5">
    <source>
        <dbReference type="ARBA" id="ARBA00022801"/>
    </source>
</evidence>
<evidence type="ECO:0000256" key="8">
    <source>
        <dbReference type="ARBA" id="ARBA00049902"/>
    </source>
</evidence>
<evidence type="ECO:0000256" key="7">
    <source>
        <dbReference type="ARBA" id="ARBA00034000"/>
    </source>
</evidence>
<dbReference type="Proteomes" id="UP000583800">
    <property type="component" value="Unassembled WGS sequence"/>
</dbReference>
<comment type="catalytic activity">
    <reaction evidence="7">
        <text>Preferential cleavage: (Ac)2-L-Lys-D-Ala-|-D-Ala. Also transpeptidation of peptidyl-alanyl moieties that are N-acyl substituents of D-alanine.</text>
        <dbReference type="EC" id="3.4.16.4"/>
    </reaction>
</comment>
<keyword evidence="1 13" id="KW-0121">Carboxypeptidase</keyword>
<feature type="compositionally biased region" description="Basic and acidic residues" evidence="9">
    <location>
        <begin position="22"/>
        <end position="34"/>
    </location>
</feature>
<dbReference type="EMBL" id="JACHJB010000001">
    <property type="protein sequence ID" value="MBB6346054.1"/>
    <property type="molecule type" value="Genomic_DNA"/>
</dbReference>
<feature type="transmembrane region" description="Helical" evidence="10">
    <location>
        <begin position="89"/>
        <end position="110"/>
    </location>
</feature>
<evidence type="ECO:0000259" key="12">
    <source>
        <dbReference type="Pfam" id="PF00912"/>
    </source>
</evidence>
<evidence type="ECO:0000313" key="13">
    <source>
        <dbReference type="EMBL" id="MBB6346054.1"/>
    </source>
</evidence>
<keyword evidence="10" id="KW-0472">Membrane</keyword>
<feature type="region of interest" description="Disordered" evidence="9">
    <location>
        <begin position="667"/>
        <end position="687"/>
    </location>
</feature>
<sequence length="813" mass="88131">MVAQSYEPEPAAPAARQRPQRRRADQDTRARGDQETVVSEMPRRARGRGSGSGPAGPGGPGGPDRPRGGGGGGGGDKPKWRRFLPSWKLVMAGFVVFSAGIFGMIAVAYANMPVPTEDQTQDSVDDQGSVIYYDDKKVLAKLGVKRTPVKYEQIPKHVQDAVVAAENGSFWEDSGISFPGMVRSVFSTVSGTQVQGASTITQQMARNYYDGLSQERTVERKLKEIFVAVKLNKQLKKEQILTQYLNTIYFGRGANGIGAAAEAFFKKKVENLTPEQGAYLAGRIQNPDTFDKAEAKGDLGPTEFRYDYVLREMAKLDPAKYGNLGAKSPTAPKLAKVSNRDYFAGLSGYMVQVVLNELKTRGISREDIDKNGYKIYTSLNKRLMIAAKSAVNQHTKSMSPEIQVTLAAVDPRTGRIRAFYGGDDYSKDYWNDAFLSRKQAASAFKPYVLAAWLDSGYSLRSYVPAKGPVKLEGTTPIDNDHASRASAVDVLTATADSINTAYAKMGEKVGLDKVIDIASKAGLNKDWLEKTRDNQHYLLTIGSSEVTAVEQAGGYSIFANEGKHIPNHVITRIEGKDGKLKFPELKTATKVISPEAAADATAALQAVVKQGTGTGAALYDRPVAGKTGTNNNNKEAWFVGFTPQLSSAVGMFRQECRTKTGKVVPPKNDICPVTRGKSTRYNDQNPYSTPYEVPLGTGFQGGSYSAAIWKTFMTEAMKGQKVEQFPERVDSGISEDLAPKPVPTPTATKDPLDEENLDSDCEIGPCDDGEIITIDPNEMGTIEDGDGSVLGGGALGDGEYVYPEPTPARRETR</sequence>
<dbReference type="GO" id="GO:0009252">
    <property type="term" value="P:peptidoglycan biosynthetic process"/>
    <property type="evidence" value="ECO:0007669"/>
    <property type="project" value="TreeGrafter"/>
</dbReference>
<keyword evidence="10" id="KW-0812">Transmembrane</keyword>
<evidence type="ECO:0000256" key="10">
    <source>
        <dbReference type="SAM" id="Phobius"/>
    </source>
</evidence>
<name>A0A7X0EY37_9ACTN</name>
<dbReference type="PANTHER" id="PTHR32282:SF34">
    <property type="entry name" value="PENICILLIN-BINDING PROTEIN 1A"/>
    <property type="match status" value="1"/>
</dbReference>
<reference evidence="13 14" key="1">
    <citation type="submission" date="2020-08" db="EMBL/GenBank/DDBJ databases">
        <title>Sequencing the genomes of 1000 actinobacteria strains.</title>
        <authorList>
            <person name="Klenk H.-P."/>
        </authorList>
    </citation>
    <scope>NUCLEOTIDE SEQUENCE [LARGE SCALE GENOMIC DNA]</scope>
    <source>
        <strain evidence="13 14">DSM 45913</strain>
    </source>
</reference>
<evidence type="ECO:0000259" key="11">
    <source>
        <dbReference type="Pfam" id="PF00905"/>
    </source>
</evidence>
<comment type="caution">
    <text evidence="13">The sequence shown here is derived from an EMBL/GenBank/DDBJ whole genome shotgun (WGS) entry which is preliminary data.</text>
</comment>
<organism evidence="13 14">
    <name type="scientific">Nonomuraea muscovyensis</name>
    <dbReference type="NCBI Taxonomy" id="1124761"/>
    <lineage>
        <taxon>Bacteria</taxon>
        <taxon>Bacillati</taxon>
        <taxon>Actinomycetota</taxon>
        <taxon>Actinomycetes</taxon>
        <taxon>Streptosporangiales</taxon>
        <taxon>Streptosporangiaceae</taxon>
        <taxon>Nonomuraea</taxon>
    </lineage>
</organism>
<keyword evidence="2" id="KW-0645">Protease</keyword>
<dbReference type="Pfam" id="PF00912">
    <property type="entry name" value="Transgly"/>
    <property type="match status" value="1"/>
</dbReference>
<evidence type="ECO:0000256" key="4">
    <source>
        <dbReference type="ARBA" id="ARBA00022679"/>
    </source>
</evidence>
<dbReference type="GO" id="GO:0009002">
    <property type="term" value="F:serine-type D-Ala-D-Ala carboxypeptidase activity"/>
    <property type="evidence" value="ECO:0007669"/>
    <property type="project" value="UniProtKB-EC"/>
</dbReference>
<proteinExistence type="predicted"/>
<dbReference type="RefSeq" id="WP_185083908.1">
    <property type="nucleotide sequence ID" value="NZ_JACHJB010000001.1"/>
</dbReference>
<dbReference type="GO" id="GO:0008955">
    <property type="term" value="F:peptidoglycan glycosyltransferase activity"/>
    <property type="evidence" value="ECO:0007669"/>
    <property type="project" value="UniProtKB-EC"/>
</dbReference>
<dbReference type="SUPFAM" id="SSF53955">
    <property type="entry name" value="Lysozyme-like"/>
    <property type="match status" value="1"/>
</dbReference>
<evidence type="ECO:0000256" key="9">
    <source>
        <dbReference type="SAM" id="MobiDB-lite"/>
    </source>
</evidence>
<dbReference type="InterPro" id="IPR036950">
    <property type="entry name" value="PBP_transglycosylase"/>
</dbReference>
<evidence type="ECO:0000256" key="2">
    <source>
        <dbReference type="ARBA" id="ARBA00022670"/>
    </source>
</evidence>
<dbReference type="Gene3D" id="1.10.3810.10">
    <property type="entry name" value="Biosynthetic peptidoglycan transglycosylase-like"/>
    <property type="match status" value="1"/>
</dbReference>
<dbReference type="InterPro" id="IPR012338">
    <property type="entry name" value="Beta-lactam/transpept-like"/>
</dbReference>
<keyword evidence="5" id="KW-0378">Hydrolase</keyword>
<feature type="domain" description="Penicillin-binding protein transpeptidase" evidence="11">
    <location>
        <begin position="406"/>
        <end position="644"/>
    </location>
</feature>
<keyword evidence="6" id="KW-0511">Multifunctional enzyme</keyword>
<keyword evidence="3" id="KW-0328">Glycosyltransferase</keyword>
<evidence type="ECO:0000256" key="6">
    <source>
        <dbReference type="ARBA" id="ARBA00023268"/>
    </source>
</evidence>
<dbReference type="Pfam" id="PF00905">
    <property type="entry name" value="Transpeptidase"/>
    <property type="match status" value="1"/>
</dbReference>
<accession>A0A7X0EY37</accession>
<feature type="region of interest" description="Disordered" evidence="9">
    <location>
        <begin position="1"/>
        <end position="79"/>
    </location>
</feature>
<keyword evidence="4" id="KW-0808">Transferase</keyword>
<dbReference type="AlphaFoldDB" id="A0A7X0EY37"/>
<keyword evidence="14" id="KW-1185">Reference proteome</keyword>
<feature type="compositionally biased region" description="Gly residues" evidence="9">
    <location>
        <begin position="48"/>
        <end position="75"/>
    </location>
</feature>
<dbReference type="GO" id="GO:0006508">
    <property type="term" value="P:proteolysis"/>
    <property type="evidence" value="ECO:0007669"/>
    <property type="project" value="UniProtKB-KW"/>
</dbReference>
<dbReference type="GO" id="GO:0030288">
    <property type="term" value="C:outer membrane-bounded periplasmic space"/>
    <property type="evidence" value="ECO:0007669"/>
    <property type="project" value="TreeGrafter"/>
</dbReference>
<feature type="region of interest" description="Disordered" evidence="9">
    <location>
        <begin position="778"/>
        <end position="813"/>
    </location>
</feature>
<evidence type="ECO:0000313" key="14">
    <source>
        <dbReference type="Proteomes" id="UP000583800"/>
    </source>
</evidence>
<dbReference type="SUPFAM" id="SSF56601">
    <property type="entry name" value="beta-lactamase/transpeptidase-like"/>
    <property type="match status" value="1"/>
</dbReference>